<dbReference type="Proteomes" id="UP000814078">
    <property type="component" value="Unassembled WGS sequence"/>
</dbReference>
<dbReference type="SUPFAM" id="SSF55729">
    <property type="entry name" value="Acyl-CoA N-acyltransferases (Nat)"/>
    <property type="match status" value="1"/>
</dbReference>
<dbReference type="EMBL" id="WKCM01000025">
    <property type="protein sequence ID" value="MCF5319751.1"/>
    <property type="molecule type" value="Genomic_DNA"/>
</dbReference>
<accession>A0ABS9G893</accession>
<dbReference type="InterPro" id="IPR016181">
    <property type="entry name" value="Acyl_CoA_acyltransferase"/>
</dbReference>
<dbReference type="InterPro" id="IPR050832">
    <property type="entry name" value="Bact_Acetyltransf"/>
</dbReference>
<feature type="domain" description="N-acetyltransferase" evidence="3">
    <location>
        <begin position="59"/>
        <end position="193"/>
    </location>
</feature>
<reference evidence="4 5" key="1">
    <citation type="submission" date="2019-11" db="EMBL/GenBank/DDBJ databases">
        <title>Epiphytic Pseudomonas syringae from cherry orchards.</title>
        <authorList>
            <person name="Hulin M.T."/>
        </authorList>
    </citation>
    <scope>NUCLEOTIDE SEQUENCE [LARGE SCALE GENOMIC DNA]</scope>
    <source>
        <strain evidence="4 5">PA-5-11C</strain>
    </source>
</reference>
<dbReference type="CDD" id="cd04301">
    <property type="entry name" value="NAT_SF"/>
    <property type="match status" value="1"/>
</dbReference>
<dbReference type="PANTHER" id="PTHR43877:SF2">
    <property type="entry name" value="AMINOALKYLPHOSPHONATE N-ACETYLTRANSFERASE-RELATED"/>
    <property type="match status" value="1"/>
</dbReference>
<dbReference type="PROSITE" id="PS51186">
    <property type="entry name" value="GNAT"/>
    <property type="match status" value="1"/>
</dbReference>
<protein>
    <submittedName>
        <fullName evidence="4">GNAT family N-acetyltransferase</fullName>
    </submittedName>
</protein>
<gene>
    <name evidence="4" type="ORF">GIW13_15820</name>
</gene>
<proteinExistence type="predicted"/>
<evidence type="ECO:0000313" key="4">
    <source>
        <dbReference type="EMBL" id="MCF5319751.1"/>
    </source>
</evidence>
<dbReference type="Pfam" id="PF00583">
    <property type="entry name" value="Acetyltransf_1"/>
    <property type="match status" value="1"/>
</dbReference>
<keyword evidence="1" id="KW-0808">Transferase</keyword>
<comment type="caution">
    <text evidence="4">The sequence shown here is derived from an EMBL/GenBank/DDBJ whole genome shotgun (WGS) entry which is preliminary data.</text>
</comment>
<keyword evidence="2" id="KW-0012">Acyltransferase</keyword>
<dbReference type="InterPro" id="IPR000182">
    <property type="entry name" value="GNAT_dom"/>
</dbReference>
<sequence length="193" mass="21159">MLRLPAGASCLATGIVFVELFGIKPGMDTTNQGNLDSRTVPLSQRNANVSIRKLEQLPVQIRALEVQAVAEGFRFLTRLITEWEDGTHRFDQPGECFLGMFCEGQLIAVGGLSCDPFAGPGVGRLRRVYVERNHRGRQAGKALVHQLLENAAVHFYQVRLSTDSSEAAAFYLRCGFDQVADDTATHTKALGHS</sequence>
<dbReference type="Gene3D" id="3.40.630.30">
    <property type="match status" value="1"/>
</dbReference>
<keyword evidence="5" id="KW-1185">Reference proteome</keyword>
<dbReference type="PANTHER" id="PTHR43877">
    <property type="entry name" value="AMINOALKYLPHOSPHONATE N-ACETYLTRANSFERASE-RELATED-RELATED"/>
    <property type="match status" value="1"/>
</dbReference>
<evidence type="ECO:0000259" key="3">
    <source>
        <dbReference type="PROSITE" id="PS51186"/>
    </source>
</evidence>
<evidence type="ECO:0000256" key="2">
    <source>
        <dbReference type="ARBA" id="ARBA00023315"/>
    </source>
</evidence>
<name>A0ABS9G893_9PSED</name>
<organism evidence="4 5">
    <name type="scientific">Pseudomonas simiae</name>
    <dbReference type="NCBI Taxonomy" id="321846"/>
    <lineage>
        <taxon>Bacteria</taxon>
        <taxon>Pseudomonadati</taxon>
        <taxon>Pseudomonadota</taxon>
        <taxon>Gammaproteobacteria</taxon>
        <taxon>Pseudomonadales</taxon>
        <taxon>Pseudomonadaceae</taxon>
        <taxon>Pseudomonas</taxon>
    </lineage>
</organism>
<evidence type="ECO:0000256" key="1">
    <source>
        <dbReference type="ARBA" id="ARBA00022679"/>
    </source>
</evidence>
<evidence type="ECO:0000313" key="5">
    <source>
        <dbReference type="Proteomes" id="UP000814078"/>
    </source>
</evidence>